<feature type="transmembrane region" description="Helical" evidence="1">
    <location>
        <begin position="20"/>
        <end position="40"/>
    </location>
</feature>
<reference evidence="2" key="1">
    <citation type="submission" date="2019-08" db="EMBL/GenBank/DDBJ databases">
        <authorList>
            <person name="Kucharzyk K."/>
            <person name="Murdoch R.W."/>
            <person name="Higgins S."/>
            <person name="Loffler F."/>
        </authorList>
    </citation>
    <scope>NUCLEOTIDE SEQUENCE</scope>
</reference>
<dbReference type="AlphaFoldDB" id="A0A645EWN6"/>
<keyword evidence="1" id="KW-1133">Transmembrane helix</keyword>
<evidence type="ECO:0000256" key="1">
    <source>
        <dbReference type="SAM" id="Phobius"/>
    </source>
</evidence>
<evidence type="ECO:0000313" key="2">
    <source>
        <dbReference type="EMBL" id="MPN05846.1"/>
    </source>
</evidence>
<keyword evidence="1" id="KW-0472">Membrane</keyword>
<accession>A0A645EWN6</accession>
<keyword evidence="1" id="KW-0812">Transmembrane</keyword>
<gene>
    <name evidence="2" type="ORF">SDC9_153100</name>
</gene>
<comment type="caution">
    <text evidence="2">The sequence shown here is derived from an EMBL/GenBank/DDBJ whole genome shotgun (WGS) entry which is preliminary data.</text>
</comment>
<name>A0A645EWN6_9ZZZZ</name>
<sequence>MLFLDIDISIFPLQSLNNTVATFIVIGLPIILINYFLIFYKDHYKKLIEDCENMDRKHVLLFYLYVIWSFFIVAIIHGILMKNGWYS</sequence>
<feature type="transmembrane region" description="Helical" evidence="1">
    <location>
        <begin position="60"/>
        <end position="80"/>
    </location>
</feature>
<protein>
    <submittedName>
        <fullName evidence="2">Uncharacterized protein</fullName>
    </submittedName>
</protein>
<dbReference type="EMBL" id="VSSQ01051750">
    <property type="protein sequence ID" value="MPN05846.1"/>
    <property type="molecule type" value="Genomic_DNA"/>
</dbReference>
<organism evidence="2">
    <name type="scientific">bioreactor metagenome</name>
    <dbReference type="NCBI Taxonomy" id="1076179"/>
    <lineage>
        <taxon>unclassified sequences</taxon>
        <taxon>metagenomes</taxon>
        <taxon>ecological metagenomes</taxon>
    </lineage>
</organism>
<proteinExistence type="predicted"/>